<evidence type="ECO:0000256" key="6">
    <source>
        <dbReference type="ARBA" id="ARBA00022989"/>
    </source>
</evidence>
<dbReference type="PANTHER" id="PTHR11795:SF442">
    <property type="entry name" value="ABC TRANSPORTER ATP-BINDING PROTEIN"/>
    <property type="match status" value="1"/>
</dbReference>
<accession>A0A437LZ08</accession>
<feature type="transmembrane region" description="Helical" evidence="9">
    <location>
        <begin position="214"/>
        <end position="235"/>
    </location>
</feature>
<keyword evidence="7 9" id="KW-0472">Membrane</keyword>
<comment type="similarity">
    <text evidence="8">Belongs to the binding-protein-dependent transport system permease family. LivHM subfamily.</text>
</comment>
<evidence type="ECO:0000256" key="2">
    <source>
        <dbReference type="ARBA" id="ARBA00022448"/>
    </source>
</evidence>
<protein>
    <submittedName>
        <fullName evidence="10">Branched-chain amino acid ABC transporter permease</fullName>
    </submittedName>
</protein>
<dbReference type="GO" id="GO:0022857">
    <property type="term" value="F:transmembrane transporter activity"/>
    <property type="evidence" value="ECO:0007669"/>
    <property type="project" value="InterPro"/>
</dbReference>
<feature type="transmembrane region" description="Helical" evidence="9">
    <location>
        <begin position="58"/>
        <end position="83"/>
    </location>
</feature>
<comment type="caution">
    <text evidence="10">The sequence shown here is derived from an EMBL/GenBank/DDBJ whole genome shotgun (WGS) entry which is preliminary data.</text>
</comment>
<reference evidence="10 11" key="1">
    <citation type="submission" date="2019-01" db="EMBL/GenBank/DDBJ databases">
        <authorList>
            <person name="Chen W.-M."/>
        </authorList>
    </citation>
    <scope>NUCLEOTIDE SEQUENCE [LARGE SCALE GENOMIC DNA]</scope>
    <source>
        <strain evidence="10 11">CCP-6</strain>
    </source>
</reference>
<feature type="transmembrane region" description="Helical" evidence="9">
    <location>
        <begin position="95"/>
        <end position="114"/>
    </location>
</feature>
<dbReference type="EMBL" id="SACL01000013">
    <property type="protein sequence ID" value="RVT90632.1"/>
    <property type="molecule type" value="Genomic_DNA"/>
</dbReference>
<dbReference type="GO" id="GO:0006865">
    <property type="term" value="P:amino acid transport"/>
    <property type="evidence" value="ECO:0007669"/>
    <property type="project" value="UniProtKB-KW"/>
</dbReference>
<evidence type="ECO:0000313" key="10">
    <source>
        <dbReference type="EMBL" id="RVT90632.1"/>
    </source>
</evidence>
<dbReference type="InterPro" id="IPR052157">
    <property type="entry name" value="BCAA_transport_permease"/>
</dbReference>
<keyword evidence="5" id="KW-0029">Amino-acid transport</keyword>
<name>A0A437LZ08_9PROT</name>
<evidence type="ECO:0000256" key="8">
    <source>
        <dbReference type="ARBA" id="ARBA00037998"/>
    </source>
</evidence>
<dbReference type="PANTHER" id="PTHR11795">
    <property type="entry name" value="BRANCHED-CHAIN AMINO ACID TRANSPORT SYSTEM PERMEASE PROTEIN LIVH"/>
    <property type="match status" value="1"/>
</dbReference>
<dbReference type="CDD" id="cd06582">
    <property type="entry name" value="TM_PBP1_LivH_like"/>
    <property type="match status" value="1"/>
</dbReference>
<proteinExistence type="inferred from homology"/>
<feature type="transmembrane region" description="Helical" evidence="9">
    <location>
        <begin position="275"/>
        <end position="294"/>
    </location>
</feature>
<feature type="transmembrane region" description="Helical" evidence="9">
    <location>
        <begin position="12"/>
        <end position="38"/>
    </location>
</feature>
<evidence type="ECO:0000256" key="1">
    <source>
        <dbReference type="ARBA" id="ARBA00004651"/>
    </source>
</evidence>
<feature type="transmembrane region" description="Helical" evidence="9">
    <location>
        <begin position="188"/>
        <end position="208"/>
    </location>
</feature>
<keyword evidence="6 9" id="KW-1133">Transmembrane helix</keyword>
<dbReference type="Pfam" id="PF02653">
    <property type="entry name" value="BPD_transp_2"/>
    <property type="match status" value="1"/>
</dbReference>
<evidence type="ECO:0000256" key="9">
    <source>
        <dbReference type="SAM" id="Phobius"/>
    </source>
</evidence>
<feature type="transmembrane region" description="Helical" evidence="9">
    <location>
        <begin position="242"/>
        <end position="263"/>
    </location>
</feature>
<keyword evidence="3" id="KW-1003">Cell membrane</keyword>
<evidence type="ECO:0000256" key="4">
    <source>
        <dbReference type="ARBA" id="ARBA00022692"/>
    </source>
</evidence>
<dbReference type="InterPro" id="IPR001851">
    <property type="entry name" value="ABC_transp_permease"/>
</dbReference>
<dbReference type="Proteomes" id="UP000282957">
    <property type="component" value="Unassembled WGS sequence"/>
</dbReference>
<dbReference type="AlphaFoldDB" id="A0A437LZ08"/>
<evidence type="ECO:0000256" key="7">
    <source>
        <dbReference type="ARBA" id="ARBA00023136"/>
    </source>
</evidence>
<comment type="subcellular location">
    <subcellularLocation>
        <location evidence="1">Cell membrane</location>
        <topology evidence="1">Multi-pass membrane protein</topology>
    </subcellularLocation>
</comment>
<evidence type="ECO:0000256" key="5">
    <source>
        <dbReference type="ARBA" id="ARBA00022970"/>
    </source>
</evidence>
<organism evidence="10 11">
    <name type="scientific">Rhodovarius crocodyli</name>
    <dbReference type="NCBI Taxonomy" id="1979269"/>
    <lineage>
        <taxon>Bacteria</taxon>
        <taxon>Pseudomonadati</taxon>
        <taxon>Pseudomonadota</taxon>
        <taxon>Alphaproteobacteria</taxon>
        <taxon>Acetobacterales</taxon>
        <taxon>Roseomonadaceae</taxon>
        <taxon>Rhodovarius</taxon>
    </lineage>
</organism>
<keyword evidence="2" id="KW-0813">Transport</keyword>
<sequence length="304" mass="31926">MALLAEQLLNGLQLGVMLFLLAAGLTLVFGIMGVINLAHGSLYMVGAFGAAVTAQVTGSWWLALLGGLLAAGVTGLLMELVVLRRLYARDHLDQVLATFGLILFFNQLMVLLFGRQPRFVALPAWFTGSVEIIPGVPYPSYRLLIIAVGLAVAAGLYVLIQRTRVGMLVRAGATHREMVRALGVDIRLLYTLVFGLGALLAGLAGIMAGPVFNVQIGMGEQILIQTFVVVVIGGIGSVRGALFGALLVGVVDTLLRGFVPGLLRGLLDASQADALGAALSSMGVYVLMALVLLIKPRGIFPAHA</sequence>
<gene>
    <name evidence="10" type="ORF">EOD42_23675</name>
</gene>
<keyword evidence="4 9" id="KW-0812">Transmembrane</keyword>
<keyword evidence="11" id="KW-1185">Reference proteome</keyword>
<dbReference type="OrthoDB" id="8126477at2"/>
<feature type="transmembrane region" description="Helical" evidence="9">
    <location>
        <begin position="141"/>
        <end position="160"/>
    </location>
</feature>
<evidence type="ECO:0000256" key="3">
    <source>
        <dbReference type="ARBA" id="ARBA00022475"/>
    </source>
</evidence>
<evidence type="ECO:0000313" key="11">
    <source>
        <dbReference type="Proteomes" id="UP000282957"/>
    </source>
</evidence>
<dbReference type="RefSeq" id="WP_127790075.1">
    <property type="nucleotide sequence ID" value="NZ_SACL01000013.1"/>
</dbReference>
<dbReference type="GO" id="GO:0005886">
    <property type="term" value="C:plasma membrane"/>
    <property type="evidence" value="ECO:0007669"/>
    <property type="project" value="UniProtKB-SubCell"/>
</dbReference>